<reference evidence="3 4" key="1">
    <citation type="submission" date="2021-04" db="EMBL/GenBank/DDBJ databases">
        <title>Draft genome sequence of Paenibacillus cisolokensis, LC2-13A.</title>
        <authorList>
            <person name="Uke A."/>
            <person name="Chhe C."/>
            <person name="Baramee S."/>
            <person name="Kosugi A."/>
        </authorList>
    </citation>
    <scope>NUCLEOTIDE SEQUENCE [LARGE SCALE GENOMIC DNA]</scope>
    <source>
        <strain evidence="3 4">LC2-13A</strain>
    </source>
</reference>
<dbReference type="EMBL" id="BOVJ01000030">
    <property type="protein sequence ID" value="GIQ62426.1"/>
    <property type="molecule type" value="Genomic_DNA"/>
</dbReference>
<dbReference type="RefSeq" id="WP_244863223.1">
    <property type="nucleotide sequence ID" value="NZ_BOVJ01000030.1"/>
</dbReference>
<feature type="domain" description="Methyltransferase" evidence="1">
    <location>
        <begin position="94"/>
        <end position="179"/>
    </location>
</feature>
<dbReference type="PIRSF" id="PIRSF018249">
    <property type="entry name" value="MyrA_prd"/>
    <property type="match status" value="1"/>
</dbReference>
<evidence type="ECO:0000313" key="4">
    <source>
        <dbReference type="Proteomes" id="UP000680304"/>
    </source>
</evidence>
<dbReference type="InterPro" id="IPR048647">
    <property type="entry name" value="RlmA_N"/>
</dbReference>
<dbReference type="Pfam" id="PF21302">
    <property type="entry name" value="Zn_ribbon_RlmA"/>
    <property type="match status" value="1"/>
</dbReference>
<dbReference type="InterPro" id="IPR041698">
    <property type="entry name" value="Methyltransf_25"/>
</dbReference>
<evidence type="ECO:0000259" key="1">
    <source>
        <dbReference type="Pfam" id="PF13649"/>
    </source>
</evidence>
<organism evidence="3 4">
    <name type="scientific">Paenibacillus cisolokensis</name>
    <dbReference type="NCBI Taxonomy" id="1658519"/>
    <lineage>
        <taxon>Bacteria</taxon>
        <taxon>Bacillati</taxon>
        <taxon>Bacillota</taxon>
        <taxon>Bacilli</taxon>
        <taxon>Bacillales</taxon>
        <taxon>Paenibacillaceae</taxon>
        <taxon>Paenibacillus</taxon>
    </lineage>
</organism>
<comment type="caution">
    <text evidence="3">The sequence shown here is derived from an EMBL/GenBank/DDBJ whole genome shotgun (WGS) entry which is preliminary data.</text>
</comment>
<protein>
    <recommendedName>
        <fullName evidence="5">Methyltransferase domain-containing protein</fullName>
    </recommendedName>
</protein>
<name>A0ABQ4N2P1_9BACL</name>
<dbReference type="Proteomes" id="UP000680304">
    <property type="component" value="Unassembled WGS sequence"/>
</dbReference>
<evidence type="ECO:0000313" key="3">
    <source>
        <dbReference type="EMBL" id="GIQ62426.1"/>
    </source>
</evidence>
<sequence>MRKLESVLKCPICESPVKVVDLKSLICSHNHTFDFAKQGYLNLMPYPTNSHYKKELFEARHKIITESDLYAAVHETITKAIRAHADVSINPFIIADLGCGEGSQLQKILDGCRSRTATGIGLDIAKEGIMMAAGRYESPIWLVADLAKTPLADRSVHVILNMLSPSNYKEFKRVLVQGGLVIKVVPRPLYLKELRDMLFEDDKKVYRNEETVSRFKNHFRPLDSFRLTYTQKLHNAELEHLVRMTPLAWTADQARIDAYINQETAEITLDVEVLIGLNM</sequence>
<evidence type="ECO:0008006" key="5">
    <source>
        <dbReference type="Google" id="ProtNLM"/>
    </source>
</evidence>
<feature type="domain" description="23S rRNA (guanine(745)-N(1))-methyltransferase N-terminal" evidence="2">
    <location>
        <begin position="9"/>
        <end position="45"/>
    </location>
</feature>
<keyword evidence="4" id="KW-1185">Reference proteome</keyword>
<accession>A0ABQ4N2P1</accession>
<dbReference type="Gene3D" id="3.40.50.150">
    <property type="entry name" value="Vaccinia Virus protein VP39"/>
    <property type="match status" value="1"/>
</dbReference>
<dbReference type="InterPro" id="IPR029063">
    <property type="entry name" value="SAM-dependent_MTases_sf"/>
</dbReference>
<gene>
    <name evidence="3" type="ORF">PACILC2_09940</name>
</gene>
<proteinExistence type="predicted"/>
<dbReference type="Pfam" id="PF13649">
    <property type="entry name" value="Methyltransf_25"/>
    <property type="match status" value="1"/>
</dbReference>
<dbReference type="SUPFAM" id="SSF53335">
    <property type="entry name" value="S-adenosyl-L-methionine-dependent methyltransferases"/>
    <property type="match status" value="1"/>
</dbReference>
<evidence type="ECO:0000259" key="2">
    <source>
        <dbReference type="Pfam" id="PF21302"/>
    </source>
</evidence>
<dbReference type="CDD" id="cd02440">
    <property type="entry name" value="AdoMet_MTases"/>
    <property type="match status" value="1"/>
</dbReference>
<dbReference type="InterPro" id="IPR016718">
    <property type="entry name" value="rRNA_m1G-MeTrfase_A_prd"/>
</dbReference>